<evidence type="ECO:0000256" key="1">
    <source>
        <dbReference type="SAM" id="MobiDB-lite"/>
    </source>
</evidence>
<reference evidence="4" key="1">
    <citation type="journal article" date="2019" name="Int. J. Syst. Evol. Microbiol.">
        <title>The Global Catalogue of Microorganisms (GCM) 10K type strain sequencing project: providing services to taxonomists for standard genome sequencing and annotation.</title>
        <authorList>
            <consortium name="The Broad Institute Genomics Platform"/>
            <consortium name="The Broad Institute Genome Sequencing Center for Infectious Disease"/>
            <person name="Wu L."/>
            <person name="Ma J."/>
        </authorList>
    </citation>
    <scope>NUCLEOTIDE SEQUENCE [LARGE SCALE GENOMIC DNA]</scope>
    <source>
        <strain evidence="4">JCM 15309</strain>
    </source>
</reference>
<feature type="compositionally biased region" description="Gly residues" evidence="1">
    <location>
        <begin position="356"/>
        <end position="394"/>
    </location>
</feature>
<dbReference type="PANTHER" id="PTHR30469">
    <property type="entry name" value="MULTIDRUG RESISTANCE PROTEIN MDTA"/>
    <property type="match status" value="1"/>
</dbReference>
<dbReference type="Proteomes" id="UP001500571">
    <property type="component" value="Unassembled WGS sequence"/>
</dbReference>
<dbReference type="Gene3D" id="2.40.30.170">
    <property type="match status" value="1"/>
</dbReference>
<name>A0ABP5CGP3_9ACTN</name>
<dbReference type="PANTHER" id="PTHR30469:SF33">
    <property type="entry name" value="SLR1207 PROTEIN"/>
    <property type="match status" value="1"/>
</dbReference>
<gene>
    <name evidence="3" type="ORF">GCM10009798_22380</name>
</gene>
<feature type="domain" description="YknX-like C-terminal permuted SH3-like" evidence="2">
    <location>
        <begin position="293"/>
        <end position="348"/>
    </location>
</feature>
<dbReference type="Gene3D" id="2.40.50.100">
    <property type="match status" value="1"/>
</dbReference>
<feature type="region of interest" description="Disordered" evidence="1">
    <location>
        <begin position="352"/>
        <end position="394"/>
    </location>
</feature>
<dbReference type="SUPFAM" id="SSF111369">
    <property type="entry name" value="HlyD-like secretion proteins"/>
    <property type="match status" value="1"/>
</dbReference>
<evidence type="ECO:0000313" key="4">
    <source>
        <dbReference type="Proteomes" id="UP001500571"/>
    </source>
</evidence>
<accession>A0ABP5CGP3</accession>
<dbReference type="InterPro" id="IPR058637">
    <property type="entry name" value="YknX-like_C"/>
</dbReference>
<feature type="region of interest" description="Disordered" evidence="1">
    <location>
        <begin position="173"/>
        <end position="196"/>
    </location>
</feature>
<dbReference type="Pfam" id="PF25989">
    <property type="entry name" value="YknX_C"/>
    <property type="match status" value="1"/>
</dbReference>
<organism evidence="3 4">
    <name type="scientific">Nocardioides panacihumi</name>
    <dbReference type="NCBI Taxonomy" id="400774"/>
    <lineage>
        <taxon>Bacteria</taxon>
        <taxon>Bacillati</taxon>
        <taxon>Actinomycetota</taxon>
        <taxon>Actinomycetes</taxon>
        <taxon>Propionibacteriales</taxon>
        <taxon>Nocardioidaceae</taxon>
        <taxon>Nocardioides</taxon>
    </lineage>
</organism>
<evidence type="ECO:0000313" key="3">
    <source>
        <dbReference type="EMBL" id="GAA1962142.1"/>
    </source>
</evidence>
<proteinExistence type="predicted"/>
<evidence type="ECO:0000259" key="2">
    <source>
        <dbReference type="Pfam" id="PF25989"/>
    </source>
</evidence>
<comment type="caution">
    <text evidence="3">The sequence shown here is derived from an EMBL/GenBank/DDBJ whole genome shotgun (WGS) entry which is preliminary data.</text>
</comment>
<protein>
    <submittedName>
        <fullName evidence="3">MacA family efflux pump subunit</fullName>
    </submittedName>
</protein>
<feature type="compositionally biased region" description="Gly residues" evidence="1">
    <location>
        <begin position="173"/>
        <end position="190"/>
    </location>
</feature>
<keyword evidence="4" id="KW-1185">Reference proteome</keyword>
<dbReference type="Gene3D" id="2.40.420.20">
    <property type="match status" value="1"/>
</dbReference>
<dbReference type="RefSeq" id="WP_344044915.1">
    <property type="nucleotide sequence ID" value="NZ_BAAAPB010000002.1"/>
</dbReference>
<sequence>MWWIAAAVVLAVVAGSGGWLLLRGDGGAAATTATTAKVTTTTIEQAVSASGTVEPASTADLDFDVSGTVTHVYVAAGDTVKKGQRLAEVGATALEAARTAAQSTLDAAREQLTVDTDAAASDVQLAADETAVVSAQASLDEADQAVQDAVLRASIAGTVTSLGLEVGDTVGSGSGSGGAASGSGSSGGASTGSSATSTTSAVTIVSSGSYIVDATVASSDVASVKKGLQAKVTVTGVADTVYGTVQSVGLVAQTNNSGAAVFPVTIKVTGKRDDLYAGTSATASIVVKQTPNVLVVPSRALRSSGSTTYVMKMVAGKATRTTVRIGQAYGAQTQVVSGLSDGDTVEVQGFVRPSGSGAGGTGGTQRQGEFPGGFPGGGGFGGGTFGGGVAGGGQ</sequence>
<dbReference type="EMBL" id="BAAAPB010000002">
    <property type="protein sequence ID" value="GAA1962142.1"/>
    <property type="molecule type" value="Genomic_DNA"/>
</dbReference>